<dbReference type="InterPro" id="IPR011006">
    <property type="entry name" value="CheY-like_superfamily"/>
</dbReference>
<keyword evidence="6 8" id="KW-0804">Transcription</keyword>
<comment type="subcellular location">
    <subcellularLocation>
        <location evidence="1 8">Nucleus</location>
    </subcellularLocation>
</comment>
<dbReference type="FunFam" id="1.10.10.10:FF:000027">
    <property type="entry name" value="Heat shock transcription factor 1"/>
    <property type="match status" value="1"/>
</dbReference>
<dbReference type="PANTHER" id="PTHR45339">
    <property type="entry name" value="HYBRID SIGNAL TRANSDUCTION HISTIDINE KINASE J"/>
    <property type="match status" value="1"/>
</dbReference>
<protein>
    <recommendedName>
        <fullName evidence="8">Transcription factor</fullName>
    </recommendedName>
</protein>
<evidence type="ECO:0000256" key="7">
    <source>
        <dbReference type="ARBA" id="ARBA00023242"/>
    </source>
</evidence>
<dbReference type="InterPro" id="IPR036388">
    <property type="entry name" value="WH-like_DNA-bd_sf"/>
</dbReference>
<evidence type="ECO:0000259" key="11">
    <source>
        <dbReference type="PROSITE" id="PS50110"/>
    </source>
</evidence>
<reference evidence="12 13" key="1">
    <citation type="submission" date="2018-06" db="EMBL/GenBank/DDBJ databases">
        <title>Complete Genomes of Monosporascus.</title>
        <authorList>
            <person name="Robinson A.J."/>
            <person name="Natvig D.O."/>
        </authorList>
    </citation>
    <scope>NUCLEOTIDE SEQUENCE [LARGE SCALE GENOMIC DNA]</scope>
    <source>
        <strain evidence="12 13">CBS 110550</strain>
    </source>
</reference>
<keyword evidence="3" id="KW-0902">Two-component regulatory system</keyword>
<dbReference type="GO" id="GO:0043565">
    <property type="term" value="F:sequence-specific DNA binding"/>
    <property type="evidence" value="ECO:0007669"/>
    <property type="project" value="InterPro"/>
</dbReference>
<dbReference type="InterPro" id="IPR000232">
    <property type="entry name" value="HSF_DNA-bd"/>
</dbReference>
<dbReference type="PANTHER" id="PTHR45339:SF1">
    <property type="entry name" value="HYBRID SIGNAL TRANSDUCTION HISTIDINE KINASE J"/>
    <property type="match status" value="1"/>
</dbReference>
<evidence type="ECO:0000313" key="12">
    <source>
        <dbReference type="EMBL" id="RYP08421.1"/>
    </source>
</evidence>
<sequence>MPPEAESGPAAQGAGNNSSDFIGPRRRMLEDPQYSEVVRWGDQGDSFVVLENEKFTKTILPKHFKHSNFASFVRQLNKYDFHKVRHNEENGQSPYGSSAWEFRHPEFRADRKDNLDNIRRKAPAPRKPQAADDQQTAATNQQVIVLGETLAATQHQVQQLQESYSELVNANRVFAEEILHLQRLIGAQKQVHNELINHLSKMEQDRRENRNSGPPNQPSHSTPVYNASNSGSYLSDGTQEAAVELRRAREILNSLPVEHSADQDLKRMSVAYAHQPGASPESATSSSMMGPPGANGFNPFMHDALNDMRHLVYPVGQNIGIDPFAAEHMGNIPYNRPVQEQSMGAGPEVATAPMHTQTPPGATSQAGSPWGMKKPVILLVEDDKTCSRIGSKFLAQYDCGVEVARDGIEAVNKVNQKPNYYNLIFMDIVMPQLDGVSATAMIREVMPNVPIIAMTSNINQQDLEMYFHWGMRDVLAKPFTKEGMIGKIRKHLAQFLRNPPQENMMDAMYPNGGSAPGSTPGAYQNQGIAMPLSATSSTGVNKFETTPVQSPATSTSWNSPSQMPQASPVIGQDQGYLGTGSGSQMALTPGSQKPQQYPSHMMPTMGGPSHHHPRLSDGIQRPDGPPEKRQRIFGPQGNYHQ</sequence>
<dbReference type="CDD" id="cd17546">
    <property type="entry name" value="REC_hyHK_CKI1_RcsC-like"/>
    <property type="match status" value="1"/>
</dbReference>
<comment type="caution">
    <text evidence="12">The sequence shown here is derived from an EMBL/GenBank/DDBJ whole genome shotgun (WGS) entry which is preliminary data.</text>
</comment>
<keyword evidence="7 8" id="KW-0539">Nucleus</keyword>
<gene>
    <name evidence="12" type="ORF">DL764_001909</name>
</gene>
<dbReference type="PRINTS" id="PR00056">
    <property type="entry name" value="HSFDOMAIN"/>
</dbReference>
<evidence type="ECO:0000256" key="2">
    <source>
        <dbReference type="ARBA" id="ARBA00022553"/>
    </source>
</evidence>
<feature type="region of interest" description="Disordered" evidence="10">
    <location>
        <begin position="1"/>
        <end position="25"/>
    </location>
</feature>
<evidence type="ECO:0000256" key="9">
    <source>
        <dbReference type="PROSITE-ProRule" id="PRU00169"/>
    </source>
</evidence>
<dbReference type="OrthoDB" id="424572at2759"/>
<dbReference type="Gene3D" id="1.10.10.10">
    <property type="entry name" value="Winged helix-like DNA-binding domain superfamily/Winged helix DNA-binding domain"/>
    <property type="match status" value="1"/>
</dbReference>
<dbReference type="InterPro" id="IPR001789">
    <property type="entry name" value="Sig_transdc_resp-reg_receiver"/>
</dbReference>
<dbReference type="PIRSF" id="PIRSF002595">
    <property type="entry name" value="RR_SKN7"/>
    <property type="match status" value="1"/>
</dbReference>
<evidence type="ECO:0000256" key="8">
    <source>
        <dbReference type="PIRNR" id="PIRNR002595"/>
    </source>
</evidence>
<feature type="compositionally biased region" description="Polar residues" evidence="10">
    <location>
        <begin position="582"/>
        <end position="598"/>
    </location>
</feature>
<dbReference type="EMBL" id="QJNU01000064">
    <property type="protein sequence ID" value="RYP08421.1"/>
    <property type="molecule type" value="Genomic_DNA"/>
</dbReference>
<evidence type="ECO:0000256" key="3">
    <source>
        <dbReference type="ARBA" id="ARBA00023012"/>
    </source>
</evidence>
<feature type="region of interest" description="Disordered" evidence="10">
    <location>
        <begin position="538"/>
        <end position="641"/>
    </location>
</feature>
<evidence type="ECO:0000256" key="10">
    <source>
        <dbReference type="SAM" id="MobiDB-lite"/>
    </source>
</evidence>
<dbReference type="SMART" id="SM00415">
    <property type="entry name" value="HSF"/>
    <property type="match status" value="1"/>
</dbReference>
<feature type="modified residue" description="4-aspartylphosphate" evidence="9">
    <location>
        <position position="427"/>
    </location>
</feature>
<dbReference type="GO" id="GO:0006357">
    <property type="term" value="P:regulation of transcription by RNA polymerase II"/>
    <property type="evidence" value="ECO:0007669"/>
    <property type="project" value="UniProtKB-UniRule"/>
</dbReference>
<name>A0A4Q4TMK8_9PEZI</name>
<feature type="compositionally biased region" description="Polar residues" evidence="10">
    <location>
        <begin position="538"/>
        <end position="565"/>
    </location>
</feature>
<keyword evidence="5 8" id="KW-0238">DNA-binding</keyword>
<dbReference type="GO" id="GO:0000156">
    <property type="term" value="F:phosphorelay response regulator activity"/>
    <property type="evidence" value="ECO:0007669"/>
    <property type="project" value="InterPro"/>
</dbReference>
<dbReference type="SMART" id="SM00448">
    <property type="entry name" value="REC"/>
    <property type="match status" value="1"/>
</dbReference>
<feature type="domain" description="Response regulatory" evidence="11">
    <location>
        <begin position="376"/>
        <end position="492"/>
    </location>
</feature>
<dbReference type="AlphaFoldDB" id="A0A4Q4TMK8"/>
<dbReference type="FunFam" id="3.40.50.2300:FF:000212">
    <property type="entry name" value="Stress response regulator/HFS transcription factor"/>
    <property type="match status" value="1"/>
</dbReference>
<evidence type="ECO:0000256" key="5">
    <source>
        <dbReference type="ARBA" id="ARBA00023125"/>
    </source>
</evidence>
<dbReference type="Gene3D" id="3.40.50.2300">
    <property type="match status" value="1"/>
</dbReference>
<evidence type="ECO:0000256" key="1">
    <source>
        <dbReference type="ARBA" id="ARBA00004123"/>
    </source>
</evidence>
<organism evidence="12 13">
    <name type="scientific">Monosporascus ibericus</name>
    <dbReference type="NCBI Taxonomy" id="155417"/>
    <lineage>
        <taxon>Eukaryota</taxon>
        <taxon>Fungi</taxon>
        <taxon>Dikarya</taxon>
        <taxon>Ascomycota</taxon>
        <taxon>Pezizomycotina</taxon>
        <taxon>Sordariomycetes</taxon>
        <taxon>Xylariomycetidae</taxon>
        <taxon>Xylariales</taxon>
        <taxon>Xylariales incertae sedis</taxon>
        <taxon>Monosporascus</taxon>
    </lineage>
</organism>
<dbReference type="Pfam" id="PF00447">
    <property type="entry name" value="HSF_DNA-bind"/>
    <property type="match status" value="1"/>
</dbReference>
<feature type="region of interest" description="Disordered" evidence="10">
    <location>
        <begin position="202"/>
        <end position="240"/>
    </location>
</feature>
<dbReference type="PROSITE" id="PS00434">
    <property type="entry name" value="HSF_DOMAIN"/>
    <property type="match status" value="1"/>
</dbReference>
<dbReference type="InterPro" id="IPR036390">
    <property type="entry name" value="WH_DNA-bd_sf"/>
</dbReference>
<keyword evidence="2 9" id="KW-0597">Phosphoprotein</keyword>
<proteinExistence type="predicted"/>
<dbReference type="Proteomes" id="UP000293360">
    <property type="component" value="Unassembled WGS sequence"/>
</dbReference>
<dbReference type="PROSITE" id="PS50110">
    <property type="entry name" value="RESPONSE_REGULATORY"/>
    <property type="match status" value="1"/>
</dbReference>
<feature type="compositionally biased region" description="Polar residues" evidence="10">
    <location>
        <begin position="211"/>
        <end position="238"/>
    </location>
</feature>
<dbReference type="SUPFAM" id="SSF52172">
    <property type="entry name" value="CheY-like"/>
    <property type="match status" value="1"/>
</dbReference>
<evidence type="ECO:0000256" key="4">
    <source>
        <dbReference type="ARBA" id="ARBA00023015"/>
    </source>
</evidence>
<dbReference type="GO" id="GO:0005634">
    <property type="term" value="C:nucleus"/>
    <property type="evidence" value="ECO:0007669"/>
    <property type="project" value="UniProtKB-SubCell"/>
</dbReference>
<evidence type="ECO:0000313" key="13">
    <source>
        <dbReference type="Proteomes" id="UP000293360"/>
    </source>
</evidence>
<dbReference type="SUPFAM" id="SSF46785">
    <property type="entry name" value="Winged helix' DNA-binding domain"/>
    <property type="match status" value="1"/>
</dbReference>
<keyword evidence="13" id="KW-1185">Reference proteome</keyword>
<evidence type="ECO:0000256" key="6">
    <source>
        <dbReference type="ARBA" id="ARBA00023163"/>
    </source>
</evidence>
<dbReference type="Pfam" id="PF00072">
    <property type="entry name" value="Response_reg"/>
    <property type="match status" value="1"/>
</dbReference>
<accession>A0A4Q4TMK8</accession>
<dbReference type="GO" id="GO:0003700">
    <property type="term" value="F:DNA-binding transcription factor activity"/>
    <property type="evidence" value="ECO:0007669"/>
    <property type="project" value="UniProtKB-UniRule"/>
</dbReference>
<keyword evidence="4 8" id="KW-0805">Transcription regulation</keyword>
<dbReference type="STRING" id="155417.A0A4Q4TMK8"/>
<dbReference type="InterPro" id="IPR014402">
    <property type="entry name" value="Sig_transdc_resp-reg_Skn7"/>
</dbReference>